<feature type="chain" id="PRO_5002962393" evidence="2">
    <location>
        <begin position="22"/>
        <end position="88"/>
    </location>
</feature>
<sequence>MKRLVAVLMAMGMFAAMPAFAAEHAGMKMDTNEGVRECAVQAETIQKKIKRVQGEIKKGSQKYTAEELEQLQQKLKEANEVLDSISKQ</sequence>
<dbReference type="OrthoDB" id="9946860at2"/>
<proteinExistence type="predicted"/>
<keyword evidence="2" id="KW-0732">Signal</keyword>
<reference evidence="3" key="1">
    <citation type="submission" date="2009-07" db="EMBL/GenBank/DDBJ databases">
        <title>Complete sequence of Geobacter sp. M21.</title>
        <authorList>
            <consortium name="US DOE Joint Genome Institute"/>
            <person name="Lucas S."/>
            <person name="Copeland A."/>
            <person name="Lapidus A."/>
            <person name="Glavina del Rio T."/>
            <person name="Dalin E."/>
            <person name="Tice H."/>
            <person name="Bruce D."/>
            <person name="Goodwin L."/>
            <person name="Pitluck S."/>
            <person name="Saunders E."/>
            <person name="Brettin T."/>
            <person name="Detter J.C."/>
            <person name="Han C."/>
            <person name="Larimer F."/>
            <person name="Land M."/>
            <person name="Hauser L."/>
            <person name="Kyrpides N."/>
            <person name="Ovchinnikova G."/>
            <person name="Lovley D."/>
        </authorList>
    </citation>
    <scope>NUCLEOTIDE SEQUENCE [LARGE SCALE GENOMIC DNA]</scope>
    <source>
        <strain evidence="3">M21</strain>
    </source>
</reference>
<evidence type="ECO:0000256" key="1">
    <source>
        <dbReference type="SAM" id="Coils"/>
    </source>
</evidence>
<dbReference type="HOGENOM" id="CLU_174771_0_0_7"/>
<protein>
    <submittedName>
        <fullName evidence="3">Uncharacterized protein</fullName>
    </submittedName>
</protein>
<dbReference type="AlphaFoldDB" id="C6E932"/>
<dbReference type="Gene3D" id="1.20.1270.70">
    <property type="entry name" value="Designed single chain three-helix bundle"/>
    <property type="match status" value="1"/>
</dbReference>
<name>C6E932_GEOSM</name>
<organism evidence="3">
    <name type="scientific">Geobacter sp. (strain M21)</name>
    <dbReference type="NCBI Taxonomy" id="443144"/>
    <lineage>
        <taxon>Bacteria</taxon>
        <taxon>Pseudomonadati</taxon>
        <taxon>Thermodesulfobacteriota</taxon>
        <taxon>Desulfuromonadia</taxon>
        <taxon>Geobacterales</taxon>
        <taxon>Geobacteraceae</taxon>
        <taxon>Geobacter</taxon>
    </lineage>
</organism>
<gene>
    <name evidence="3" type="ordered locus">GM21_2075</name>
</gene>
<evidence type="ECO:0000256" key="2">
    <source>
        <dbReference type="SAM" id="SignalP"/>
    </source>
</evidence>
<keyword evidence="1" id="KW-0175">Coiled coil</keyword>
<feature type="signal peptide" evidence="2">
    <location>
        <begin position="1"/>
        <end position="21"/>
    </location>
</feature>
<dbReference type="KEGG" id="gem:GM21_2075"/>
<feature type="coiled-coil region" evidence="1">
    <location>
        <begin position="61"/>
        <end position="88"/>
    </location>
</feature>
<dbReference type="EMBL" id="CP001661">
    <property type="protein sequence ID" value="ACT18127.1"/>
    <property type="molecule type" value="Genomic_DNA"/>
</dbReference>
<evidence type="ECO:0000313" key="3">
    <source>
        <dbReference type="EMBL" id="ACT18127.1"/>
    </source>
</evidence>
<accession>C6E932</accession>